<reference evidence="5" key="1">
    <citation type="journal article" date="2020" name="Stud. Mycol.">
        <title>101 Dothideomycetes genomes: a test case for predicting lifestyles and emergence of pathogens.</title>
        <authorList>
            <person name="Haridas S."/>
            <person name="Albert R."/>
            <person name="Binder M."/>
            <person name="Bloem J."/>
            <person name="Labutti K."/>
            <person name="Salamov A."/>
            <person name="Andreopoulos B."/>
            <person name="Baker S."/>
            <person name="Barry K."/>
            <person name="Bills G."/>
            <person name="Bluhm B."/>
            <person name="Cannon C."/>
            <person name="Castanera R."/>
            <person name="Culley D."/>
            <person name="Daum C."/>
            <person name="Ezra D."/>
            <person name="Gonzalez J."/>
            <person name="Henrissat B."/>
            <person name="Kuo A."/>
            <person name="Liang C."/>
            <person name="Lipzen A."/>
            <person name="Lutzoni F."/>
            <person name="Magnuson J."/>
            <person name="Mondo S."/>
            <person name="Nolan M."/>
            <person name="Ohm R."/>
            <person name="Pangilinan J."/>
            <person name="Park H.-J."/>
            <person name="Ramirez L."/>
            <person name="Alfaro M."/>
            <person name="Sun H."/>
            <person name="Tritt A."/>
            <person name="Yoshinaga Y."/>
            <person name="Zwiers L.-H."/>
            <person name="Turgeon B."/>
            <person name="Goodwin S."/>
            <person name="Spatafora J."/>
            <person name="Crous P."/>
            <person name="Grigoriev I."/>
        </authorList>
    </citation>
    <scope>NUCLEOTIDE SEQUENCE</scope>
    <source>
        <strain evidence="5">CBS 116005</strain>
    </source>
</reference>
<dbReference type="Gene3D" id="3.10.20.30">
    <property type="match status" value="1"/>
</dbReference>
<dbReference type="PANTHER" id="PTHR30212">
    <property type="entry name" value="PROTEIN YIIM"/>
    <property type="match status" value="1"/>
</dbReference>
<dbReference type="Gene3D" id="3.40.50.80">
    <property type="entry name" value="Nucleotide-binding domain of ferredoxin-NADP reductase (FNR) module"/>
    <property type="match status" value="1"/>
</dbReference>
<dbReference type="OrthoDB" id="5390at2759"/>
<dbReference type="InterPro" id="IPR052353">
    <property type="entry name" value="Benzoxazolinone_Detox_Enz"/>
</dbReference>
<dbReference type="PROSITE" id="PS00197">
    <property type="entry name" value="2FE2S_FER_1"/>
    <property type="match status" value="1"/>
</dbReference>
<dbReference type="AlphaFoldDB" id="A0A6G1KZ98"/>
<dbReference type="GO" id="GO:0030170">
    <property type="term" value="F:pyridoxal phosphate binding"/>
    <property type="evidence" value="ECO:0007669"/>
    <property type="project" value="InterPro"/>
</dbReference>
<dbReference type="InterPro" id="IPR039261">
    <property type="entry name" value="FNR_nucleotide-bd"/>
</dbReference>
<dbReference type="EMBL" id="ML995890">
    <property type="protein sequence ID" value="KAF2765488.1"/>
    <property type="molecule type" value="Genomic_DNA"/>
</dbReference>
<dbReference type="SUPFAM" id="SSF50800">
    <property type="entry name" value="PK beta-barrel domain-like"/>
    <property type="match status" value="1"/>
</dbReference>
<gene>
    <name evidence="5" type="ORF">EJ03DRAFT_354781</name>
</gene>
<dbReference type="SUPFAM" id="SSF54292">
    <property type="entry name" value="2Fe-2S ferredoxin-like"/>
    <property type="match status" value="1"/>
</dbReference>
<evidence type="ECO:0000259" key="3">
    <source>
        <dbReference type="PROSITE" id="PS51085"/>
    </source>
</evidence>
<dbReference type="CDD" id="cd00207">
    <property type="entry name" value="fer2"/>
    <property type="match status" value="1"/>
</dbReference>
<dbReference type="InterPro" id="IPR011037">
    <property type="entry name" value="Pyrv_Knase-like_insert_dom_sf"/>
</dbReference>
<dbReference type="InterPro" id="IPR006058">
    <property type="entry name" value="2Fe2S_fd_BS"/>
</dbReference>
<dbReference type="PROSITE" id="PS51085">
    <property type="entry name" value="2FE2S_FER_2"/>
    <property type="match status" value="1"/>
</dbReference>
<keyword evidence="2" id="KW-0411">Iron-sulfur</keyword>
<dbReference type="PROSITE" id="PS51340">
    <property type="entry name" value="MOSC"/>
    <property type="match status" value="1"/>
</dbReference>
<keyword evidence="1" id="KW-0001">2Fe-2S</keyword>
<dbReference type="InterPro" id="IPR012675">
    <property type="entry name" value="Beta-grasp_dom_sf"/>
</dbReference>
<dbReference type="Gene3D" id="2.40.33.20">
    <property type="entry name" value="PK beta-barrel domain-like"/>
    <property type="match status" value="1"/>
</dbReference>
<dbReference type="GO" id="GO:0030151">
    <property type="term" value="F:molybdenum ion binding"/>
    <property type="evidence" value="ECO:0007669"/>
    <property type="project" value="InterPro"/>
</dbReference>
<dbReference type="Proteomes" id="UP000799436">
    <property type="component" value="Unassembled WGS sequence"/>
</dbReference>
<proteinExistence type="predicted"/>
<evidence type="ECO:0000256" key="1">
    <source>
        <dbReference type="ARBA" id="ARBA00022714"/>
    </source>
</evidence>
<name>A0A6G1KZ98_9PEZI</name>
<sequence length="418" mass="45440">MTTRAQFPSMKAVVVPGPVGILEVRSGKVKTIAPGVRSAIFKEKQQGPVHVNETGIITDQQAFKGHGGAHLFTYGGFGENIVPDGTMTEENVCIGDRWRIGGDDDGVVIEVSQPRLPCFKLNVRFDFRTSAKKAQATSRVGWHNRVLKLGSIQAGDQMLLLERPNPQWSVANVHRVIHVRKPDLGLFKKVSQIKTLGNETRELVEQRLQGQNVDAKGRLGVKVKWLPNEVFEVHYAVRSMTDAAYANLLPGTKTMFYAKDEQHRLEIESVVPVPADDGKSGAKVYCCSPASLMKAASECTASLNYPADLIHFEDFGGSSSSKLGDSFEVEVHDPYNDAKHILSVPEDKSLLDVLNDAGLDVPSSCQAGKCGMCTVEVCKVDMGRTIHRGTALGPKPEETGSMLSCVSRGVGKLCIALE</sequence>
<accession>A0A6G1KZ98</accession>
<dbReference type="InterPro" id="IPR001041">
    <property type="entry name" value="2Fe-2S_ferredoxin-type"/>
</dbReference>
<evidence type="ECO:0000256" key="2">
    <source>
        <dbReference type="ARBA" id="ARBA00023014"/>
    </source>
</evidence>
<keyword evidence="1" id="KW-0479">Metal-binding</keyword>
<evidence type="ECO:0000259" key="4">
    <source>
        <dbReference type="PROSITE" id="PS51340"/>
    </source>
</evidence>
<evidence type="ECO:0000313" key="5">
    <source>
        <dbReference type="EMBL" id="KAF2765488.1"/>
    </source>
</evidence>
<feature type="domain" description="MOSC" evidence="4">
    <location>
        <begin position="13"/>
        <end position="161"/>
    </location>
</feature>
<dbReference type="Pfam" id="PF00111">
    <property type="entry name" value="Fer2"/>
    <property type="match status" value="1"/>
</dbReference>
<keyword evidence="6" id="KW-1185">Reference proteome</keyword>
<feature type="domain" description="2Fe-2S ferredoxin-type" evidence="3">
    <location>
        <begin position="325"/>
        <end position="418"/>
    </location>
</feature>
<keyword evidence="1" id="KW-0408">Iron</keyword>
<dbReference type="PANTHER" id="PTHR30212:SF2">
    <property type="entry name" value="PROTEIN YIIM"/>
    <property type="match status" value="1"/>
</dbReference>
<dbReference type="SUPFAM" id="SSF52343">
    <property type="entry name" value="Ferredoxin reductase-like, C-terminal NADP-linked domain"/>
    <property type="match status" value="1"/>
</dbReference>
<dbReference type="InterPro" id="IPR005302">
    <property type="entry name" value="MoCF_Sase_C"/>
</dbReference>
<dbReference type="GO" id="GO:0003824">
    <property type="term" value="F:catalytic activity"/>
    <property type="evidence" value="ECO:0007669"/>
    <property type="project" value="InterPro"/>
</dbReference>
<dbReference type="Pfam" id="PF03473">
    <property type="entry name" value="MOSC"/>
    <property type="match status" value="1"/>
</dbReference>
<evidence type="ECO:0000313" key="6">
    <source>
        <dbReference type="Proteomes" id="UP000799436"/>
    </source>
</evidence>
<protein>
    <submittedName>
        <fullName evidence="5">PK beta-barrel-protein domain-containing protein-like protein</fullName>
    </submittedName>
</protein>
<dbReference type="InterPro" id="IPR036010">
    <property type="entry name" value="2Fe-2S_ferredoxin-like_sf"/>
</dbReference>
<dbReference type="GO" id="GO:0051537">
    <property type="term" value="F:2 iron, 2 sulfur cluster binding"/>
    <property type="evidence" value="ECO:0007669"/>
    <property type="project" value="UniProtKB-KW"/>
</dbReference>
<organism evidence="5 6">
    <name type="scientific">Teratosphaeria nubilosa</name>
    <dbReference type="NCBI Taxonomy" id="161662"/>
    <lineage>
        <taxon>Eukaryota</taxon>
        <taxon>Fungi</taxon>
        <taxon>Dikarya</taxon>
        <taxon>Ascomycota</taxon>
        <taxon>Pezizomycotina</taxon>
        <taxon>Dothideomycetes</taxon>
        <taxon>Dothideomycetidae</taxon>
        <taxon>Mycosphaerellales</taxon>
        <taxon>Teratosphaeriaceae</taxon>
        <taxon>Teratosphaeria</taxon>
    </lineage>
</organism>